<reference evidence="3 4" key="1">
    <citation type="submission" date="2019-12" db="EMBL/GenBank/DDBJ databases">
        <title>Genomic-based taxomic classification of the family Erythrobacteraceae.</title>
        <authorList>
            <person name="Xu L."/>
        </authorList>
    </citation>
    <scope>NUCLEOTIDE SEQUENCE [LARGE SCALE GENOMIC DNA]</scope>
    <source>
        <strain evidence="3 4">M0322</strain>
    </source>
</reference>
<keyword evidence="1" id="KW-0472">Membrane</keyword>
<dbReference type="Proteomes" id="UP000466966">
    <property type="component" value="Unassembled WGS sequence"/>
</dbReference>
<name>A0A844Z1P5_9SPHN</name>
<dbReference type="OrthoDB" id="118399at2"/>
<keyword evidence="4" id="KW-1185">Reference proteome</keyword>
<keyword evidence="1" id="KW-0812">Transmembrane</keyword>
<evidence type="ECO:0000259" key="2">
    <source>
        <dbReference type="Pfam" id="PF20349"/>
    </source>
</evidence>
<evidence type="ECO:0000313" key="3">
    <source>
        <dbReference type="EMBL" id="MXO73268.1"/>
    </source>
</evidence>
<accession>A0A844Z1P5</accession>
<gene>
    <name evidence="3" type="ORF">GRI99_16690</name>
</gene>
<organism evidence="3 4">
    <name type="scientific">Alteraurantiacibacter buctensis</name>
    <dbReference type="NCBI Taxonomy" id="1503981"/>
    <lineage>
        <taxon>Bacteria</taxon>
        <taxon>Pseudomonadati</taxon>
        <taxon>Pseudomonadota</taxon>
        <taxon>Alphaproteobacteria</taxon>
        <taxon>Sphingomonadales</taxon>
        <taxon>Erythrobacteraceae</taxon>
        <taxon>Alteraurantiacibacter</taxon>
    </lineage>
</organism>
<dbReference type="RefSeq" id="WP_160773195.1">
    <property type="nucleotide sequence ID" value="NZ_WTYV01000008.1"/>
</dbReference>
<feature type="transmembrane region" description="Helical" evidence="1">
    <location>
        <begin position="98"/>
        <end position="122"/>
    </location>
</feature>
<comment type="caution">
    <text evidence="3">The sequence shown here is derived from an EMBL/GenBank/DDBJ whole genome shotgun (WGS) entry which is preliminary data.</text>
</comment>
<evidence type="ECO:0000313" key="4">
    <source>
        <dbReference type="Proteomes" id="UP000466966"/>
    </source>
</evidence>
<keyword evidence="1" id="KW-1133">Transmembrane helix</keyword>
<feature type="domain" description="DUF6644" evidence="2">
    <location>
        <begin position="29"/>
        <end position="158"/>
    </location>
</feature>
<proteinExistence type="predicted"/>
<dbReference type="Pfam" id="PF20349">
    <property type="entry name" value="DUF6644"/>
    <property type="match status" value="1"/>
</dbReference>
<protein>
    <recommendedName>
        <fullName evidence="2">DUF6644 domain-containing protein</fullName>
    </recommendedName>
</protein>
<feature type="transmembrane region" description="Helical" evidence="1">
    <location>
        <begin position="24"/>
        <end position="45"/>
    </location>
</feature>
<dbReference type="InterPro" id="IPR046586">
    <property type="entry name" value="DUF6644"/>
</dbReference>
<evidence type="ECO:0000256" key="1">
    <source>
        <dbReference type="SAM" id="Phobius"/>
    </source>
</evidence>
<sequence length="159" mass="16957">MLDALGNVLGSSPLNTFMVSVGPAFPACETLHFIGLSLLFGSLLLVDLRAMGFFRALPLIALHRLVPLAIAGFAINLVTGVLFVAYDPPTYFENNAFLWKMVLVGLAGVNALAFEFAVFRPLVAGDAAIERGMLIKVLAALSLLLWSGVLIAGRLIPFV</sequence>
<feature type="transmembrane region" description="Helical" evidence="1">
    <location>
        <begin position="65"/>
        <end position="86"/>
    </location>
</feature>
<dbReference type="EMBL" id="WTYV01000008">
    <property type="protein sequence ID" value="MXO73268.1"/>
    <property type="molecule type" value="Genomic_DNA"/>
</dbReference>
<dbReference type="AlphaFoldDB" id="A0A844Z1P5"/>
<feature type="transmembrane region" description="Helical" evidence="1">
    <location>
        <begin position="134"/>
        <end position="156"/>
    </location>
</feature>